<protein>
    <recommendedName>
        <fullName evidence="4">Glycosyltransferase RgtA/B/C/D-like domain-containing protein</fullName>
    </recommendedName>
</protein>
<organism evidence="2 3">
    <name type="scientific">Ornithinimicrobium faecis</name>
    <dbReference type="NCBI Taxonomy" id="2934158"/>
    <lineage>
        <taxon>Bacteria</taxon>
        <taxon>Bacillati</taxon>
        <taxon>Actinomycetota</taxon>
        <taxon>Actinomycetes</taxon>
        <taxon>Micrococcales</taxon>
        <taxon>Ornithinimicrobiaceae</taxon>
        <taxon>Ornithinimicrobium</taxon>
    </lineage>
</organism>
<reference evidence="2" key="1">
    <citation type="submission" date="2022-06" db="EMBL/GenBank/DDBJ databases">
        <title>Ornithinimicrobium HY1793.</title>
        <authorList>
            <person name="Huang Y."/>
        </authorList>
    </citation>
    <scope>NUCLEOTIDE SEQUENCE</scope>
    <source>
        <strain evidence="2">HY1793</strain>
    </source>
</reference>
<sequence>MQPARRRQERALVAVGTLLVVAFAVWRAATGADLADGTHVVALAMRMAQGDAPLSDELNLQALGSLPAVPFTWLWLQVVGVDGIVLASRLFYVLFALAVGWLAYRGLRTGAPPVLAFLAVTLMLLATPYSLLITSYNTGPVLGLGLATCAAFAALQRGSGRWAALAGAALAFSVLSHPATLPPAALLAIILLVLAGRGQVVRGLLTGGLGVSLLVVLAVLAGPGFGTLADTVTFTADYQAGRISPWERLLRSVGMHAEGLLAWRNIPALLLGVVATVPRVPLRWRVVSAAAAPVALGLALIWAARQTAPDELLLGPVASAYLVLVAMLLAPALVLLVRDSGDRRLRQLLVLTGPPALLGLVSLSMTSSASAKWGVAAAPVQPFVGVAVLATLLLLARHRSQLLAVVAAGAVLVSLCGVHTLRVFWDSSPDRLDARVSGGPLAGLLTRESIVDEDCRMRAAVEGWVDPGDSVFFWGAPAGYAYSTARMDTPLLWLADFGAAKAVGVEWMAEHDRWPDVVFVHAGLLEASGGWAEVVARDPILAAFDRDYGPPTQVPSYLVLRQDGTTRPADAIGACG</sequence>
<dbReference type="EMBL" id="CP099489">
    <property type="protein sequence ID" value="USQ80799.1"/>
    <property type="molecule type" value="Genomic_DNA"/>
</dbReference>
<feature type="transmembrane region" description="Helical" evidence="1">
    <location>
        <begin position="348"/>
        <end position="367"/>
    </location>
</feature>
<evidence type="ECO:0000313" key="2">
    <source>
        <dbReference type="EMBL" id="USQ80799.1"/>
    </source>
</evidence>
<evidence type="ECO:0008006" key="4">
    <source>
        <dbReference type="Google" id="ProtNLM"/>
    </source>
</evidence>
<feature type="transmembrane region" description="Helical" evidence="1">
    <location>
        <begin position="260"/>
        <end position="277"/>
    </location>
</feature>
<feature type="transmembrane region" description="Helical" evidence="1">
    <location>
        <begin position="402"/>
        <end position="425"/>
    </location>
</feature>
<feature type="transmembrane region" description="Helical" evidence="1">
    <location>
        <begin position="204"/>
        <end position="225"/>
    </location>
</feature>
<feature type="transmembrane region" description="Helical" evidence="1">
    <location>
        <begin position="316"/>
        <end position="336"/>
    </location>
</feature>
<feature type="transmembrane region" description="Helical" evidence="1">
    <location>
        <begin position="284"/>
        <end position="304"/>
    </location>
</feature>
<feature type="transmembrane region" description="Helical" evidence="1">
    <location>
        <begin position="83"/>
        <end position="104"/>
    </location>
</feature>
<keyword evidence="1" id="KW-0472">Membrane</keyword>
<feature type="transmembrane region" description="Helical" evidence="1">
    <location>
        <begin position="162"/>
        <end position="192"/>
    </location>
</feature>
<proteinExistence type="predicted"/>
<keyword evidence="3" id="KW-1185">Reference proteome</keyword>
<keyword evidence="1" id="KW-1133">Transmembrane helix</keyword>
<evidence type="ECO:0000256" key="1">
    <source>
        <dbReference type="SAM" id="Phobius"/>
    </source>
</evidence>
<feature type="transmembrane region" description="Helical" evidence="1">
    <location>
        <begin position="110"/>
        <end position="132"/>
    </location>
</feature>
<keyword evidence="1" id="KW-0812">Transmembrane</keyword>
<gene>
    <name evidence="2" type="ORF">NF556_03835</name>
</gene>
<accession>A0ABY4YVJ4</accession>
<dbReference type="Proteomes" id="UP001056455">
    <property type="component" value="Chromosome"/>
</dbReference>
<name>A0ABY4YVJ4_9MICO</name>
<dbReference type="RefSeq" id="WP_252594187.1">
    <property type="nucleotide sequence ID" value="NZ_CP099489.1"/>
</dbReference>
<feature type="transmembrane region" description="Helical" evidence="1">
    <location>
        <begin position="373"/>
        <end position="395"/>
    </location>
</feature>
<evidence type="ECO:0000313" key="3">
    <source>
        <dbReference type="Proteomes" id="UP001056455"/>
    </source>
</evidence>